<dbReference type="InterPro" id="IPR029063">
    <property type="entry name" value="SAM-dependent_MTases_sf"/>
</dbReference>
<evidence type="ECO:0008006" key="3">
    <source>
        <dbReference type="Google" id="ProtNLM"/>
    </source>
</evidence>
<dbReference type="AlphaFoldDB" id="A0A815P0Q2"/>
<sequence>MTTSSWSSFAKYFELLSSPGRPSADDIAFVRNQLLSLNKPINGILLGVTKELAKLASEEINITAVDNSLEMIKHQWIGNSSNRTVILDDWLNLPSQFTSVDFVIGDGVFTVLDRKSSHLLMECVRAVLSDDGIFIVRLFCSPEMRESFEHIYHNTTNNLNAFEWRLAQSMCDSNFEVCMKNFLDRFKQVISASDIEHFGWTKEQLSTIEPYANSPCTLTFMTETIFKELCKEHGMEIINRFTGSYELSERCPTFVLRKA</sequence>
<gene>
    <name evidence="1" type="ORF">EDS130_LOCUS38752</name>
</gene>
<reference evidence="1" key="1">
    <citation type="submission" date="2021-02" db="EMBL/GenBank/DDBJ databases">
        <authorList>
            <person name="Nowell W R."/>
        </authorList>
    </citation>
    <scope>NUCLEOTIDE SEQUENCE</scope>
</reference>
<dbReference type="OrthoDB" id="9977722at2759"/>
<name>A0A815P0Q2_ADIRI</name>
<evidence type="ECO:0000313" key="1">
    <source>
        <dbReference type="EMBL" id="CAF1439271.1"/>
    </source>
</evidence>
<proteinExistence type="predicted"/>
<dbReference type="Gene3D" id="3.40.50.150">
    <property type="entry name" value="Vaccinia Virus protein VP39"/>
    <property type="match status" value="1"/>
</dbReference>
<dbReference type="Proteomes" id="UP000663852">
    <property type="component" value="Unassembled WGS sequence"/>
</dbReference>
<dbReference type="EMBL" id="CAJNOJ010000413">
    <property type="protein sequence ID" value="CAF1439271.1"/>
    <property type="molecule type" value="Genomic_DNA"/>
</dbReference>
<comment type="caution">
    <text evidence="1">The sequence shown here is derived from an EMBL/GenBank/DDBJ whole genome shotgun (WGS) entry which is preliminary data.</text>
</comment>
<accession>A0A815P0Q2</accession>
<protein>
    <recommendedName>
        <fullName evidence="3">Methyltransferase type 11 domain-containing protein</fullName>
    </recommendedName>
</protein>
<evidence type="ECO:0000313" key="2">
    <source>
        <dbReference type="Proteomes" id="UP000663852"/>
    </source>
</evidence>
<organism evidence="1 2">
    <name type="scientific">Adineta ricciae</name>
    <name type="common">Rotifer</name>
    <dbReference type="NCBI Taxonomy" id="249248"/>
    <lineage>
        <taxon>Eukaryota</taxon>
        <taxon>Metazoa</taxon>
        <taxon>Spiralia</taxon>
        <taxon>Gnathifera</taxon>
        <taxon>Rotifera</taxon>
        <taxon>Eurotatoria</taxon>
        <taxon>Bdelloidea</taxon>
        <taxon>Adinetida</taxon>
        <taxon>Adinetidae</taxon>
        <taxon>Adineta</taxon>
    </lineage>
</organism>
<dbReference type="SUPFAM" id="SSF53335">
    <property type="entry name" value="S-adenosyl-L-methionine-dependent methyltransferases"/>
    <property type="match status" value="1"/>
</dbReference>
<dbReference type="CDD" id="cd02440">
    <property type="entry name" value="AdoMet_MTases"/>
    <property type="match status" value="1"/>
</dbReference>